<accession>A0A3B0YPF3</accession>
<dbReference type="AlphaFoldDB" id="A0A3B0YPF3"/>
<evidence type="ECO:0000256" key="3">
    <source>
        <dbReference type="ARBA" id="ARBA00022516"/>
    </source>
</evidence>
<protein>
    <submittedName>
        <fullName evidence="12">CDP-diacylglycerol--glycerol-3-phosphate 3-phosphatidyltransferase</fullName>
        <ecNumber evidence="12">2.7.8.5</ecNumber>
    </submittedName>
</protein>
<feature type="transmembrane region" description="Helical" evidence="11">
    <location>
        <begin position="73"/>
        <end position="100"/>
    </location>
</feature>
<comment type="similarity">
    <text evidence="2">Belongs to the CDP-alcohol phosphatidyltransferase class-I family.</text>
</comment>
<feature type="transmembrane region" description="Helical" evidence="11">
    <location>
        <begin position="12"/>
        <end position="28"/>
    </location>
</feature>
<organism evidence="12">
    <name type="scientific">hydrothermal vent metagenome</name>
    <dbReference type="NCBI Taxonomy" id="652676"/>
    <lineage>
        <taxon>unclassified sequences</taxon>
        <taxon>metagenomes</taxon>
        <taxon>ecological metagenomes</taxon>
    </lineage>
</organism>
<evidence type="ECO:0000256" key="2">
    <source>
        <dbReference type="ARBA" id="ARBA00010441"/>
    </source>
</evidence>
<feature type="transmembrane region" description="Helical" evidence="11">
    <location>
        <begin position="121"/>
        <end position="142"/>
    </location>
</feature>
<dbReference type="PANTHER" id="PTHR14269">
    <property type="entry name" value="CDP-DIACYLGLYCEROL--GLYCEROL-3-PHOSPHATE 3-PHOSPHATIDYLTRANSFERASE-RELATED"/>
    <property type="match status" value="1"/>
</dbReference>
<name>A0A3B0YPF3_9ZZZZ</name>
<evidence type="ECO:0000256" key="7">
    <source>
        <dbReference type="ARBA" id="ARBA00023098"/>
    </source>
</evidence>
<evidence type="ECO:0000256" key="10">
    <source>
        <dbReference type="ARBA" id="ARBA00023264"/>
    </source>
</evidence>
<evidence type="ECO:0000256" key="8">
    <source>
        <dbReference type="ARBA" id="ARBA00023136"/>
    </source>
</evidence>
<keyword evidence="8 11" id="KW-0472">Membrane</keyword>
<dbReference type="PROSITE" id="PS00379">
    <property type="entry name" value="CDP_ALCOHOL_P_TRANSF"/>
    <property type="match status" value="1"/>
</dbReference>
<dbReference type="GO" id="GO:0008444">
    <property type="term" value="F:CDP-diacylglycerol-glycerol-3-phosphate 3-phosphatidyltransferase activity"/>
    <property type="evidence" value="ECO:0007669"/>
    <property type="project" value="UniProtKB-EC"/>
</dbReference>
<dbReference type="PANTHER" id="PTHR14269:SF62">
    <property type="entry name" value="CDP-DIACYLGLYCEROL--GLYCEROL-3-PHOSPHATE 3-PHOSPHATIDYLTRANSFERASE 1, CHLOROPLASTIC"/>
    <property type="match status" value="1"/>
</dbReference>
<dbReference type="Gene3D" id="1.20.120.1760">
    <property type="match status" value="1"/>
</dbReference>
<evidence type="ECO:0000256" key="4">
    <source>
        <dbReference type="ARBA" id="ARBA00022679"/>
    </source>
</evidence>
<dbReference type="InterPro" id="IPR048254">
    <property type="entry name" value="CDP_ALCOHOL_P_TRANSF_CS"/>
</dbReference>
<evidence type="ECO:0000256" key="5">
    <source>
        <dbReference type="ARBA" id="ARBA00022692"/>
    </source>
</evidence>
<dbReference type="InterPro" id="IPR004570">
    <property type="entry name" value="Phosphatidylglycerol_P_synth"/>
</dbReference>
<gene>
    <name evidence="12" type="ORF">MNBD_GAMMA09-360</name>
</gene>
<proteinExistence type="inferred from homology"/>
<dbReference type="InterPro" id="IPR000462">
    <property type="entry name" value="CDP-OH_P_trans"/>
</dbReference>
<dbReference type="InterPro" id="IPR050324">
    <property type="entry name" value="CDP-alcohol_PTase-I"/>
</dbReference>
<dbReference type="NCBIfam" id="TIGR00560">
    <property type="entry name" value="pgsA"/>
    <property type="match status" value="1"/>
</dbReference>
<comment type="subcellular location">
    <subcellularLocation>
        <location evidence="1">Membrane</location>
        <topology evidence="1">Multi-pass membrane protein</topology>
    </subcellularLocation>
</comment>
<dbReference type="EC" id="2.7.8.5" evidence="12"/>
<keyword evidence="5 11" id="KW-0812">Transmembrane</keyword>
<evidence type="ECO:0000256" key="6">
    <source>
        <dbReference type="ARBA" id="ARBA00022989"/>
    </source>
</evidence>
<keyword evidence="4 12" id="KW-0808">Transferase</keyword>
<evidence type="ECO:0000313" key="12">
    <source>
        <dbReference type="EMBL" id="VAW70346.1"/>
    </source>
</evidence>
<reference evidence="12" key="1">
    <citation type="submission" date="2018-06" db="EMBL/GenBank/DDBJ databases">
        <authorList>
            <person name="Zhirakovskaya E."/>
        </authorList>
    </citation>
    <scope>NUCLEOTIDE SEQUENCE</scope>
</reference>
<keyword evidence="10" id="KW-1208">Phospholipid metabolism</keyword>
<dbReference type="GO" id="GO:0005886">
    <property type="term" value="C:plasma membrane"/>
    <property type="evidence" value="ECO:0007669"/>
    <property type="project" value="TreeGrafter"/>
</dbReference>
<dbReference type="PIRSF" id="PIRSF000847">
    <property type="entry name" value="Phos_ph_gly_syn"/>
    <property type="match status" value="1"/>
</dbReference>
<evidence type="ECO:0000256" key="11">
    <source>
        <dbReference type="SAM" id="Phobius"/>
    </source>
</evidence>
<evidence type="ECO:0000256" key="9">
    <source>
        <dbReference type="ARBA" id="ARBA00023209"/>
    </source>
</evidence>
<dbReference type="Pfam" id="PF01066">
    <property type="entry name" value="CDP-OH_P_transf"/>
    <property type="match status" value="1"/>
</dbReference>
<feature type="transmembrane region" description="Helical" evidence="11">
    <location>
        <begin position="154"/>
        <end position="174"/>
    </location>
</feature>
<evidence type="ECO:0000256" key="1">
    <source>
        <dbReference type="ARBA" id="ARBA00004141"/>
    </source>
</evidence>
<keyword evidence="7" id="KW-0443">Lipid metabolism</keyword>
<dbReference type="GO" id="GO:0046474">
    <property type="term" value="P:glycerophospholipid biosynthetic process"/>
    <property type="evidence" value="ECO:0007669"/>
    <property type="project" value="TreeGrafter"/>
</dbReference>
<keyword evidence="6 11" id="KW-1133">Transmembrane helix</keyword>
<dbReference type="InterPro" id="IPR043130">
    <property type="entry name" value="CDP-OH_PTrfase_TM_dom"/>
</dbReference>
<keyword evidence="9" id="KW-0594">Phospholipid biosynthesis</keyword>
<dbReference type="EMBL" id="UOFI01000193">
    <property type="protein sequence ID" value="VAW70346.1"/>
    <property type="molecule type" value="Genomic_DNA"/>
</dbReference>
<keyword evidence="3" id="KW-0444">Lipid biosynthesis</keyword>
<sequence length="186" mass="20656">MILNIPNSLTLTRIAFIPVIIALFYLPYEWARPASAWLYGLACVTDWFDGYLARKLGQSSAFGAFMDPVADKLIVSVALILLASAHPEVIIVLSTCIIIGREIVITALREWMAKQGKADKVAVSMMGKYKTFVQMFALGFLLHRDDWYGLPTHTIGLVLLIIAAILTVISMVDYMKAGWVEMKGDN</sequence>